<feature type="region of interest" description="Disordered" evidence="1">
    <location>
        <begin position="28"/>
        <end position="57"/>
    </location>
</feature>
<evidence type="ECO:0000256" key="1">
    <source>
        <dbReference type="SAM" id="MobiDB-lite"/>
    </source>
</evidence>
<organism evidence="3 4">
    <name type="scientific">Pseudobacter ginsenosidimutans</name>
    <dbReference type="NCBI Taxonomy" id="661488"/>
    <lineage>
        <taxon>Bacteria</taxon>
        <taxon>Pseudomonadati</taxon>
        <taxon>Bacteroidota</taxon>
        <taxon>Chitinophagia</taxon>
        <taxon>Chitinophagales</taxon>
        <taxon>Chitinophagaceae</taxon>
        <taxon>Pseudobacter</taxon>
    </lineage>
</organism>
<proteinExistence type="predicted"/>
<dbReference type="AlphaFoldDB" id="A0A4Q7MYN0"/>
<dbReference type="NCBIfam" id="TIGR03523">
    <property type="entry name" value="GldN"/>
    <property type="match status" value="1"/>
</dbReference>
<dbReference type="EMBL" id="SGXA01000002">
    <property type="protein sequence ID" value="RZS72333.1"/>
    <property type="molecule type" value="Genomic_DNA"/>
</dbReference>
<dbReference type="Proteomes" id="UP000293874">
    <property type="component" value="Unassembled WGS sequence"/>
</dbReference>
<gene>
    <name evidence="3" type="ORF">EV199_4252</name>
</gene>
<comment type="caution">
    <text evidence="3">The sequence shown here is derived from an EMBL/GenBank/DDBJ whole genome shotgun (WGS) entry which is preliminary data.</text>
</comment>
<protein>
    <submittedName>
        <fullName evidence="3">Protein involved in gliding motility GldN</fullName>
    </submittedName>
</protein>
<keyword evidence="2" id="KW-0732">Signal</keyword>
<dbReference type="RefSeq" id="WP_130542761.1">
    <property type="nucleotide sequence ID" value="NZ_CP042431.1"/>
</dbReference>
<keyword evidence="4" id="KW-1185">Reference proteome</keyword>
<feature type="chain" id="PRO_5020537171" evidence="2">
    <location>
        <begin position="25"/>
        <end position="349"/>
    </location>
</feature>
<name>A0A4Q7MYN0_9BACT</name>
<evidence type="ECO:0000313" key="4">
    <source>
        <dbReference type="Proteomes" id="UP000293874"/>
    </source>
</evidence>
<dbReference type="OrthoDB" id="1141916at2"/>
<dbReference type="InterPro" id="IPR019847">
    <property type="entry name" value="Gliding_motility_assoc_GldN"/>
</dbReference>
<evidence type="ECO:0000256" key="2">
    <source>
        <dbReference type="SAM" id="SignalP"/>
    </source>
</evidence>
<feature type="signal peptide" evidence="2">
    <location>
        <begin position="1"/>
        <end position="24"/>
    </location>
</feature>
<dbReference type="Pfam" id="PF19841">
    <property type="entry name" value="GldN"/>
    <property type="match status" value="1"/>
</dbReference>
<accession>A0A4Q7MYN0</accession>
<evidence type="ECO:0000313" key="3">
    <source>
        <dbReference type="EMBL" id="RZS72333.1"/>
    </source>
</evidence>
<reference evidence="3 4" key="1">
    <citation type="submission" date="2019-02" db="EMBL/GenBank/DDBJ databases">
        <title>Genomic Encyclopedia of Type Strains, Phase IV (KMG-IV): sequencing the most valuable type-strain genomes for metagenomic binning, comparative biology and taxonomic classification.</title>
        <authorList>
            <person name="Goeker M."/>
        </authorList>
    </citation>
    <scope>NUCLEOTIDE SEQUENCE [LARGE SCALE GENOMIC DNA]</scope>
    <source>
        <strain evidence="3 4">DSM 18116</strain>
    </source>
</reference>
<feature type="compositionally biased region" description="Polar residues" evidence="1">
    <location>
        <begin position="36"/>
        <end position="49"/>
    </location>
</feature>
<sequence>MKNRLIKLGMLLAVLAFVSTEVDAQAKKPVREKSTRTTTAKKTNSNRTQAAANPAAIAPAPDTVKPVVAAPPEADLNIPPLKPSLRNDNAIERNLVKERTPLAYEHIREDDAVYVQRVWREIDVHEKMNLPFVYKADGDLGNQRFIMILLNAIKNDSITAFAPLDDRFTTPITFKEIATALVGVPRVIQIPDLVNDSDGSKGLMKDTTIIDEFDPDKSVERYWIKEDVIFDKESSRLFTRILGIAPLKSIYNEDGSFRDVTPLFWVYYPDLRTTFAKYEVYNGRNFGGKVSWEELFESRMFSSRIIKSTINNPNDLFIKSYVKDPILALLEGENVKEKIFNYEQDLWSY</sequence>